<organism evidence="2 3">
    <name type="scientific">Candidatus Gallacutalibacter pullicola</name>
    <dbReference type="NCBI Taxonomy" id="2840830"/>
    <lineage>
        <taxon>Bacteria</taxon>
        <taxon>Bacillati</taxon>
        <taxon>Bacillota</taxon>
        <taxon>Clostridia</taxon>
        <taxon>Eubacteriales</taxon>
        <taxon>Candidatus Gallacutalibacter</taxon>
    </lineage>
</organism>
<dbReference type="Pfam" id="PF00535">
    <property type="entry name" value="Glycos_transf_2"/>
    <property type="match status" value="1"/>
</dbReference>
<protein>
    <submittedName>
        <fullName evidence="2">Glycosyltransferase</fullName>
    </submittedName>
</protein>
<evidence type="ECO:0000259" key="1">
    <source>
        <dbReference type="Pfam" id="PF00535"/>
    </source>
</evidence>
<feature type="domain" description="Glycosyltransferase 2-like" evidence="1">
    <location>
        <begin position="5"/>
        <end position="135"/>
    </location>
</feature>
<name>A0A9D1J280_9FIRM</name>
<dbReference type="EMBL" id="DVHF01000145">
    <property type="protein sequence ID" value="HIR58222.1"/>
    <property type="molecule type" value="Genomic_DNA"/>
</dbReference>
<dbReference type="PANTHER" id="PTHR43630">
    <property type="entry name" value="POLY-BETA-1,6-N-ACETYL-D-GLUCOSAMINE SYNTHASE"/>
    <property type="match status" value="1"/>
</dbReference>
<comment type="caution">
    <text evidence="2">The sequence shown here is derived from an EMBL/GenBank/DDBJ whole genome shotgun (WGS) entry which is preliminary data.</text>
</comment>
<dbReference type="InterPro" id="IPR019734">
    <property type="entry name" value="TPR_rpt"/>
</dbReference>
<dbReference type="SUPFAM" id="SSF48452">
    <property type="entry name" value="TPR-like"/>
    <property type="match status" value="1"/>
</dbReference>
<dbReference type="AlphaFoldDB" id="A0A9D1J280"/>
<dbReference type="SUPFAM" id="SSF53448">
    <property type="entry name" value="Nucleotide-diphospho-sugar transferases"/>
    <property type="match status" value="1"/>
</dbReference>
<dbReference type="SMART" id="SM00028">
    <property type="entry name" value="TPR"/>
    <property type="match status" value="3"/>
</dbReference>
<proteinExistence type="predicted"/>
<evidence type="ECO:0000313" key="3">
    <source>
        <dbReference type="Proteomes" id="UP000886785"/>
    </source>
</evidence>
<dbReference type="Pfam" id="PF13181">
    <property type="entry name" value="TPR_8"/>
    <property type="match status" value="1"/>
</dbReference>
<dbReference type="Gene3D" id="3.90.550.10">
    <property type="entry name" value="Spore Coat Polysaccharide Biosynthesis Protein SpsA, Chain A"/>
    <property type="match status" value="1"/>
</dbReference>
<dbReference type="InterPro" id="IPR011990">
    <property type="entry name" value="TPR-like_helical_dom_sf"/>
</dbReference>
<reference evidence="2" key="1">
    <citation type="submission" date="2020-10" db="EMBL/GenBank/DDBJ databases">
        <authorList>
            <person name="Gilroy R."/>
        </authorList>
    </citation>
    <scope>NUCLEOTIDE SEQUENCE</scope>
    <source>
        <strain evidence="2">ChiSjej1B19-7085</strain>
    </source>
</reference>
<dbReference type="PANTHER" id="PTHR43630:SF2">
    <property type="entry name" value="GLYCOSYLTRANSFERASE"/>
    <property type="match status" value="1"/>
</dbReference>
<dbReference type="Gene3D" id="1.25.40.10">
    <property type="entry name" value="Tetratricopeptide repeat domain"/>
    <property type="match status" value="1"/>
</dbReference>
<dbReference type="InterPro" id="IPR029044">
    <property type="entry name" value="Nucleotide-diphossugar_trans"/>
</dbReference>
<dbReference type="CDD" id="cd02511">
    <property type="entry name" value="Beta4Glucosyltransferase"/>
    <property type="match status" value="1"/>
</dbReference>
<reference evidence="2" key="2">
    <citation type="journal article" date="2021" name="PeerJ">
        <title>Extensive microbial diversity within the chicken gut microbiome revealed by metagenomics and culture.</title>
        <authorList>
            <person name="Gilroy R."/>
            <person name="Ravi A."/>
            <person name="Getino M."/>
            <person name="Pursley I."/>
            <person name="Horton D.L."/>
            <person name="Alikhan N.F."/>
            <person name="Baker D."/>
            <person name="Gharbi K."/>
            <person name="Hall N."/>
            <person name="Watson M."/>
            <person name="Adriaenssens E.M."/>
            <person name="Foster-Nyarko E."/>
            <person name="Jarju S."/>
            <person name="Secka A."/>
            <person name="Antonio M."/>
            <person name="Oren A."/>
            <person name="Chaudhuri R.R."/>
            <person name="La Ragione R."/>
            <person name="Hildebrand F."/>
            <person name="Pallen M.J."/>
        </authorList>
    </citation>
    <scope>NUCLEOTIDE SEQUENCE</scope>
    <source>
        <strain evidence="2">ChiSjej1B19-7085</strain>
    </source>
</reference>
<gene>
    <name evidence="2" type="ORF">IAA54_11215</name>
</gene>
<accession>A0A9D1J280</accession>
<evidence type="ECO:0000313" key="2">
    <source>
        <dbReference type="EMBL" id="HIR58222.1"/>
    </source>
</evidence>
<dbReference type="InterPro" id="IPR001173">
    <property type="entry name" value="Glyco_trans_2-like"/>
</dbReference>
<sequence length="368" mass="42681">MITISLCMIVRDEEAVLARCLESVRGVADEIVVVDTGSVDATKEIARRFTDKIYDFVWTDDFSEARNFAFSKGTKDYLFWLDADDVLLQEDREKLLRLKETLPADTDAVLLNYNTGFDPQGRPVFSYFRERLFRRSCGFLWKGAVHEAVEISGNVRYENISVTHSKLKHPDSDRNLRIYEKQKAQGKPFSPRDLFYYGRELYYHRRDSDAAEVLEQFLQDGQGWLENNVEACHVLSAVYERMGEKDRALRTLFRTLTYDSPRAEICCEIGQLMMEKEEYRAAIFWYETAAAQKPDILRGGFVQLDCYGYIPFLQLCVCCDRLGDYNTAHEYNLRALRIRPNDPAALSNEAYFQSLLSVSPQFPHTDTR</sequence>
<dbReference type="Proteomes" id="UP000886785">
    <property type="component" value="Unassembled WGS sequence"/>
</dbReference>